<accession>A0ABX2ES58</accession>
<dbReference type="Pfam" id="PF07589">
    <property type="entry name" value="PEP-CTERM"/>
    <property type="match status" value="1"/>
</dbReference>
<gene>
    <name evidence="3" type="ORF">HLB44_31215</name>
</gene>
<dbReference type="InterPro" id="IPR013424">
    <property type="entry name" value="Ice-binding_C"/>
</dbReference>
<evidence type="ECO:0000313" key="4">
    <source>
        <dbReference type="Proteomes" id="UP000737171"/>
    </source>
</evidence>
<feature type="domain" description="Ice-binding protein C-terminal" evidence="2">
    <location>
        <begin position="309"/>
        <end position="333"/>
    </location>
</feature>
<keyword evidence="4" id="KW-1185">Reference proteome</keyword>
<comment type="caution">
    <text evidence="3">The sequence shown here is derived from an EMBL/GenBank/DDBJ whole genome shotgun (WGS) entry which is preliminary data.</text>
</comment>
<organism evidence="3 4">
    <name type="scientific">Pseudaquabacterium terrae</name>
    <dbReference type="NCBI Taxonomy" id="2732868"/>
    <lineage>
        <taxon>Bacteria</taxon>
        <taxon>Pseudomonadati</taxon>
        <taxon>Pseudomonadota</taxon>
        <taxon>Betaproteobacteria</taxon>
        <taxon>Burkholderiales</taxon>
        <taxon>Sphaerotilaceae</taxon>
        <taxon>Pseudaquabacterium</taxon>
    </lineage>
</organism>
<dbReference type="EMBL" id="JABRWJ010000012">
    <property type="protein sequence ID" value="NRF71466.1"/>
    <property type="molecule type" value="Genomic_DNA"/>
</dbReference>
<reference evidence="3 4" key="1">
    <citation type="submission" date="2020-05" db="EMBL/GenBank/DDBJ databases">
        <title>Aquincola sp. isolate from soil.</title>
        <authorList>
            <person name="Han J."/>
            <person name="Kim D.-U."/>
        </authorList>
    </citation>
    <scope>NUCLEOTIDE SEQUENCE [LARGE SCALE GENOMIC DNA]</scope>
    <source>
        <strain evidence="3 4">S2</strain>
    </source>
</reference>
<dbReference type="RefSeq" id="WP_173132695.1">
    <property type="nucleotide sequence ID" value="NZ_JABRWJ010000012.1"/>
</dbReference>
<proteinExistence type="predicted"/>
<dbReference type="PROSITE" id="PS51318">
    <property type="entry name" value="TAT"/>
    <property type="match status" value="1"/>
</dbReference>
<name>A0ABX2ES58_9BURK</name>
<feature type="signal peptide" evidence="1">
    <location>
        <begin position="1"/>
        <end position="35"/>
    </location>
</feature>
<dbReference type="Proteomes" id="UP000737171">
    <property type="component" value="Unassembled WGS sequence"/>
</dbReference>
<evidence type="ECO:0000259" key="2">
    <source>
        <dbReference type="Pfam" id="PF07589"/>
    </source>
</evidence>
<dbReference type="InterPro" id="IPR006311">
    <property type="entry name" value="TAT_signal"/>
</dbReference>
<sequence length="355" mass="35167">MTRRKTPETRKTLHTLAAALLLAGAAFTLSPTATAAPVYKYTTIDVPGAVQTHVQGVDDSGAVVGAWLDAGGAWHGFRAQSGVVGGVVSTINYPGAAYTDAFGIGSSGAVAGTASSVPQIGSGDPAWGYLLASGAYTALVPPGAVQTGAFGVNGALTVVGSYRTGPPGTGYHGFVWSGGAFTTLDVPGADSTLPVGINDLGQIVGAVEASCTGCAPSSGFLWSAGTLTTITPFGATRSGAFGLNDLGAIVGWYGEGDELSGYLWADGSFVPIEPPATLYAQASDINNAGVIAGTYADAAGVIHGFVATPVPEPGSFVLATLGLGVAAALRRRRTGAPQGVGVALGMRALPGADHA</sequence>
<keyword evidence="1" id="KW-0732">Signal</keyword>
<feature type="chain" id="PRO_5047111811" evidence="1">
    <location>
        <begin position="36"/>
        <end position="355"/>
    </location>
</feature>
<evidence type="ECO:0000313" key="3">
    <source>
        <dbReference type="EMBL" id="NRF71466.1"/>
    </source>
</evidence>
<evidence type="ECO:0000256" key="1">
    <source>
        <dbReference type="SAM" id="SignalP"/>
    </source>
</evidence>
<protein>
    <submittedName>
        <fullName evidence="3">PEP-CTERM sorting domain-containing protein</fullName>
    </submittedName>
</protein>